<evidence type="ECO:0000313" key="2">
    <source>
        <dbReference type="Proteomes" id="UP001501509"/>
    </source>
</evidence>
<comment type="caution">
    <text evidence="1">The sequence shown here is derived from an EMBL/GenBank/DDBJ whole genome shotgun (WGS) entry which is preliminary data.</text>
</comment>
<protein>
    <recommendedName>
        <fullName evidence="3">DUF4105 domain-containing protein</fullName>
    </recommendedName>
</protein>
<keyword evidence="2" id="KW-1185">Reference proteome</keyword>
<name>A0ABN3QVN2_9ACTN</name>
<reference evidence="1 2" key="1">
    <citation type="journal article" date="2019" name="Int. J. Syst. Evol. Microbiol.">
        <title>The Global Catalogue of Microorganisms (GCM) 10K type strain sequencing project: providing services to taxonomists for standard genome sequencing and annotation.</title>
        <authorList>
            <consortium name="The Broad Institute Genomics Platform"/>
            <consortium name="The Broad Institute Genome Sequencing Center for Infectious Disease"/>
            <person name="Wu L."/>
            <person name="Ma J."/>
        </authorList>
    </citation>
    <scope>NUCLEOTIDE SEQUENCE [LARGE SCALE GENOMIC DNA]</scope>
    <source>
        <strain evidence="1 2">JCM 6833</strain>
    </source>
</reference>
<dbReference type="Proteomes" id="UP001501509">
    <property type="component" value="Unassembled WGS sequence"/>
</dbReference>
<evidence type="ECO:0000313" key="1">
    <source>
        <dbReference type="EMBL" id="GAA2635932.1"/>
    </source>
</evidence>
<dbReference type="EMBL" id="BAAATD010000020">
    <property type="protein sequence ID" value="GAA2635932.1"/>
    <property type="molecule type" value="Genomic_DNA"/>
</dbReference>
<evidence type="ECO:0008006" key="3">
    <source>
        <dbReference type="Google" id="ProtNLM"/>
    </source>
</evidence>
<gene>
    <name evidence="1" type="ORF">GCM10010411_88800</name>
</gene>
<sequence length="179" mass="20243">MRRAWIVVCALVLVTVTSEPVRASTLRSYPGRACVFYAPFAGIGHVGWAVLAENGQWYGGATESTDGWPLPPGRSWLAGPYDWPRLLEVFRVKRKFSPYRAFRCRNVRSQGSAAALARFRSLVDVPYHVFTNNCLTRTVRTLRAYSSWFGGMHSGVGKTPWEYYRSGLSAYGWEPSRRL</sequence>
<organism evidence="1 2">
    <name type="scientific">Actinomadura fulvescens</name>
    <dbReference type="NCBI Taxonomy" id="46160"/>
    <lineage>
        <taxon>Bacteria</taxon>
        <taxon>Bacillati</taxon>
        <taxon>Actinomycetota</taxon>
        <taxon>Actinomycetes</taxon>
        <taxon>Streptosporangiales</taxon>
        <taxon>Thermomonosporaceae</taxon>
        <taxon>Actinomadura</taxon>
    </lineage>
</organism>
<accession>A0ABN3QVN2</accession>
<proteinExistence type="predicted"/>